<dbReference type="EMBL" id="CP037452">
    <property type="protein sequence ID" value="QDV50862.1"/>
    <property type="molecule type" value="Genomic_DNA"/>
</dbReference>
<proteinExistence type="predicted"/>
<reference evidence="1 2" key="1">
    <citation type="submission" date="2019-03" db="EMBL/GenBank/DDBJ databases">
        <title>Deep-cultivation of Planctomycetes and their phenomic and genomic characterization uncovers novel biology.</title>
        <authorList>
            <person name="Wiegand S."/>
            <person name="Jogler M."/>
            <person name="Boedeker C."/>
            <person name="Pinto D."/>
            <person name="Vollmers J."/>
            <person name="Rivas-Marin E."/>
            <person name="Kohn T."/>
            <person name="Peeters S.H."/>
            <person name="Heuer A."/>
            <person name="Rast P."/>
            <person name="Oberbeckmann S."/>
            <person name="Bunk B."/>
            <person name="Jeske O."/>
            <person name="Meyerdierks A."/>
            <person name="Storesund J.E."/>
            <person name="Kallscheuer N."/>
            <person name="Luecker S."/>
            <person name="Lage O.M."/>
            <person name="Pohl T."/>
            <person name="Merkel B.J."/>
            <person name="Hornburger P."/>
            <person name="Mueller R.-W."/>
            <person name="Bruemmer F."/>
            <person name="Labrenz M."/>
            <person name="Spormann A.M."/>
            <person name="Op den Camp H."/>
            <person name="Overmann J."/>
            <person name="Amann R."/>
            <person name="Jetten M.S.M."/>
            <person name="Mascher T."/>
            <person name="Medema M.H."/>
            <person name="Devos D.P."/>
            <person name="Kaster A.-K."/>
            <person name="Ovreas L."/>
            <person name="Rohde M."/>
            <person name="Galperin M.Y."/>
            <person name="Jogler C."/>
        </authorList>
    </citation>
    <scope>NUCLEOTIDE SEQUENCE [LARGE SCALE GENOMIC DNA]</scope>
    <source>
        <strain evidence="1 2">Enr17</strain>
    </source>
</reference>
<accession>A0A518ICN8</accession>
<keyword evidence="2" id="KW-1185">Reference proteome</keyword>
<dbReference type="AlphaFoldDB" id="A0A518ICN8"/>
<dbReference type="RefSeq" id="WP_145309664.1">
    <property type="nucleotide sequence ID" value="NZ_CP037452.1"/>
</dbReference>
<dbReference type="Proteomes" id="UP000318313">
    <property type="component" value="Chromosome"/>
</dbReference>
<organism evidence="1 2">
    <name type="scientific">Gimesia fumaroli</name>
    <dbReference type="NCBI Taxonomy" id="2527976"/>
    <lineage>
        <taxon>Bacteria</taxon>
        <taxon>Pseudomonadati</taxon>
        <taxon>Planctomycetota</taxon>
        <taxon>Planctomycetia</taxon>
        <taxon>Planctomycetales</taxon>
        <taxon>Planctomycetaceae</taxon>
        <taxon>Gimesia</taxon>
    </lineage>
</organism>
<name>A0A518ICN8_9PLAN</name>
<gene>
    <name evidence="1" type="ORF">Enr17x_29070</name>
</gene>
<evidence type="ECO:0000313" key="2">
    <source>
        <dbReference type="Proteomes" id="UP000318313"/>
    </source>
</evidence>
<protein>
    <submittedName>
        <fullName evidence="1">Uncharacterized protein</fullName>
    </submittedName>
</protein>
<evidence type="ECO:0000313" key="1">
    <source>
        <dbReference type="EMBL" id="QDV50862.1"/>
    </source>
</evidence>
<dbReference type="KEGG" id="gfm:Enr17x_29070"/>
<sequence>MSVEPLVRLDDSGKTIYFVIFNNVGQVFDFNAGVLAFANLGAAVKPYLAATEYPNAGGAGKSQYIASLDLATINNTAAIEHCTLIAFEQAGGSPAPATDTPRSQPNGFSVQFGKEGLNKFRIQCGVSTDTTSGVVLELQAWLESDEGEVVALTSAATCACQIRQIDAGSDALSITTGDFGNVNSQSIFTHSLSNPALENDRQYRAKFTITQNGVSWTVTKPFFVVP</sequence>